<keyword evidence="3" id="KW-1185">Reference proteome</keyword>
<proteinExistence type="predicted"/>
<evidence type="ECO:0000313" key="3">
    <source>
        <dbReference type="Proteomes" id="UP000437931"/>
    </source>
</evidence>
<dbReference type="RefSeq" id="WP_153751121.1">
    <property type="nucleotide sequence ID" value="NZ_WJPM01000005.1"/>
</dbReference>
<name>A0A6N7Q770_9XANT</name>
<gene>
    <name evidence="1" type="ORF">GIY21_07430</name>
    <name evidence="2" type="ORF">GIY22_07425</name>
</gene>
<protein>
    <submittedName>
        <fullName evidence="1">Uncharacterized protein</fullName>
    </submittedName>
</protein>
<accession>A0A6N7Q770</accession>
<dbReference type="EMBL" id="WJPN01000005">
    <property type="protein sequence ID" value="MRH00124.1"/>
    <property type="molecule type" value="Genomic_DNA"/>
</dbReference>
<dbReference type="AlphaFoldDB" id="A0A6N7Q770"/>
<evidence type="ECO:0000313" key="2">
    <source>
        <dbReference type="EMBL" id="MRH74456.1"/>
    </source>
</evidence>
<sequence length="60" mass="5970">MAPQQTVSALPDCLQAGDLTAHSDAPGPAEYATPGHVDPALIADVAAWVRALPASHGAAP</sequence>
<dbReference type="Proteomes" id="UP000437931">
    <property type="component" value="Unassembled WGS sequence"/>
</dbReference>
<evidence type="ECO:0000313" key="4">
    <source>
        <dbReference type="Proteomes" id="UP000439314"/>
    </source>
</evidence>
<comment type="caution">
    <text evidence="1">The sequence shown here is derived from an EMBL/GenBank/DDBJ whole genome shotgun (WGS) entry which is preliminary data.</text>
</comment>
<reference evidence="3 4" key="1">
    <citation type="submission" date="2019-11" db="EMBL/GenBank/DDBJ databases">
        <title>First report of rice panicle blight caused by Xanthomonas sp. in Iran.</title>
        <authorList>
            <person name="Mirghasempour S.A."/>
            <person name="Huang S."/>
            <person name="Brady C.L."/>
            <person name="Studholme D.J."/>
        </authorList>
    </citation>
    <scope>NUCLEOTIDE SEQUENCE [LARGE SCALE GENOMIC DNA]</scope>
    <source>
        <strain evidence="1 4">ASD011</strain>
        <strain evidence="3">SAM114</strain>
    </source>
</reference>
<dbReference type="Proteomes" id="UP000439314">
    <property type="component" value="Unassembled WGS sequence"/>
</dbReference>
<dbReference type="EMBL" id="WJPM01000005">
    <property type="protein sequence ID" value="MRH74456.1"/>
    <property type="molecule type" value="Genomic_DNA"/>
</dbReference>
<organism evidence="1 4">
    <name type="scientific">Xanthomonas sontii</name>
    <dbReference type="NCBI Taxonomy" id="2650745"/>
    <lineage>
        <taxon>Bacteria</taxon>
        <taxon>Pseudomonadati</taxon>
        <taxon>Pseudomonadota</taxon>
        <taxon>Gammaproteobacteria</taxon>
        <taxon>Lysobacterales</taxon>
        <taxon>Lysobacteraceae</taxon>
        <taxon>Xanthomonas</taxon>
    </lineage>
</organism>
<evidence type="ECO:0000313" key="1">
    <source>
        <dbReference type="EMBL" id="MRH00124.1"/>
    </source>
</evidence>
<reference evidence="2" key="2">
    <citation type="journal article" date="2020" name="Plant Dis.">
        <title>A Grain Rot of Rice in Iran Caused by a Xanthomonas Strain Closely Related to X. sacchari.</title>
        <authorList>
            <person name="Mirghasempour S.A."/>
            <person name="Huang S."/>
            <person name="Studholme D.J."/>
            <person name="Brady C.L."/>
        </authorList>
    </citation>
    <scope>NUCLEOTIDE SEQUENCE</scope>
    <source>
        <strain evidence="2">SAM114</strain>
    </source>
</reference>